<gene>
    <name evidence="2" type="ORF">DW687_03235</name>
</gene>
<reference evidence="2 3" key="1">
    <citation type="submission" date="2018-08" db="EMBL/GenBank/DDBJ databases">
        <title>A genome reference for cultivated species of the human gut microbiota.</title>
        <authorList>
            <person name="Zou Y."/>
            <person name="Xue W."/>
            <person name="Luo G."/>
        </authorList>
    </citation>
    <scope>NUCLEOTIDE SEQUENCE [LARGE SCALE GENOMIC DNA]</scope>
    <source>
        <strain evidence="2 3">AM25-6</strain>
    </source>
</reference>
<dbReference type="RefSeq" id="WP_117531578.1">
    <property type="nucleotide sequence ID" value="NZ_QUSM01000002.1"/>
</dbReference>
<protein>
    <submittedName>
        <fullName evidence="2">Hpt domain-containing protein</fullName>
    </submittedName>
</protein>
<dbReference type="AlphaFoldDB" id="A0A3E3E1K5"/>
<dbReference type="EMBL" id="QUSM01000002">
    <property type="protein sequence ID" value="RGD75353.1"/>
    <property type="molecule type" value="Genomic_DNA"/>
</dbReference>
<evidence type="ECO:0000313" key="3">
    <source>
        <dbReference type="Proteomes" id="UP000261212"/>
    </source>
</evidence>
<dbReference type="InterPro" id="IPR036641">
    <property type="entry name" value="HPT_dom_sf"/>
</dbReference>
<proteinExistence type="predicted"/>
<dbReference type="InterPro" id="IPR008207">
    <property type="entry name" value="Sig_transdc_His_kin_Hpt_dom"/>
</dbReference>
<evidence type="ECO:0000259" key="1">
    <source>
        <dbReference type="Pfam" id="PF01627"/>
    </source>
</evidence>
<dbReference type="SUPFAM" id="SSF47226">
    <property type="entry name" value="Histidine-containing phosphotransfer domain, HPT domain"/>
    <property type="match status" value="1"/>
</dbReference>
<dbReference type="CDD" id="cd00088">
    <property type="entry name" value="HPT"/>
    <property type="match status" value="1"/>
</dbReference>
<dbReference type="Pfam" id="PF01627">
    <property type="entry name" value="Hpt"/>
    <property type="match status" value="1"/>
</dbReference>
<evidence type="ECO:0000313" key="2">
    <source>
        <dbReference type="EMBL" id="RGD75353.1"/>
    </source>
</evidence>
<organism evidence="2 3">
    <name type="scientific">Anaerofustis stercorihominis</name>
    <dbReference type="NCBI Taxonomy" id="214853"/>
    <lineage>
        <taxon>Bacteria</taxon>
        <taxon>Bacillati</taxon>
        <taxon>Bacillota</taxon>
        <taxon>Clostridia</taxon>
        <taxon>Eubacteriales</taxon>
        <taxon>Eubacteriaceae</taxon>
        <taxon>Anaerofustis</taxon>
    </lineage>
</organism>
<dbReference type="Proteomes" id="UP000261212">
    <property type="component" value="Unassembled WGS sequence"/>
</dbReference>
<comment type="caution">
    <text evidence="2">The sequence shown here is derived from an EMBL/GenBank/DDBJ whole genome shotgun (WGS) entry which is preliminary data.</text>
</comment>
<name>A0A3E3E1K5_9FIRM</name>
<feature type="domain" description="HPt" evidence="1">
    <location>
        <begin position="43"/>
        <end position="108"/>
    </location>
</feature>
<sequence length="116" mass="13329">MNGVLNELNENGVDIKSVIERFAGNEGLCTKFILKFVYDKSFNEAKEALNEKDFEKVLVGVHTLKGVSANLGMTDLYKECDNVVIKIRANDHEIEKDMQKIEDEYDRIVNIIKKYK</sequence>
<accession>A0A3E3E1K5</accession>
<dbReference type="GO" id="GO:0000160">
    <property type="term" value="P:phosphorelay signal transduction system"/>
    <property type="evidence" value="ECO:0007669"/>
    <property type="project" value="InterPro"/>
</dbReference>
<dbReference type="Gene3D" id="1.20.120.160">
    <property type="entry name" value="HPT domain"/>
    <property type="match status" value="1"/>
</dbReference>